<reference evidence="2 3" key="1">
    <citation type="submission" date="2020-04" db="EMBL/GenBank/DDBJ databases">
        <title>Chromosome-level genome assembly of a cyprinid fish Onychostoma macrolepis by integration of Nanopore Sequencing, Bionano and Hi-C technology.</title>
        <authorList>
            <person name="Wang D."/>
        </authorList>
    </citation>
    <scope>NUCLEOTIDE SEQUENCE [LARGE SCALE GENOMIC DNA]</scope>
    <source>
        <strain evidence="2">SWU-2019</strain>
        <tissue evidence="2">Muscle</tissue>
    </source>
</reference>
<protein>
    <submittedName>
        <fullName evidence="2">Uncharacterized protein</fullName>
    </submittedName>
</protein>
<dbReference type="AlphaFoldDB" id="A0A7J6BI64"/>
<proteinExistence type="predicted"/>
<evidence type="ECO:0000313" key="2">
    <source>
        <dbReference type="EMBL" id="KAF4094616.1"/>
    </source>
</evidence>
<feature type="region of interest" description="Disordered" evidence="1">
    <location>
        <begin position="1"/>
        <end position="21"/>
    </location>
</feature>
<gene>
    <name evidence="2" type="ORF">G5714_024638</name>
</gene>
<name>A0A7J6BI64_9TELE</name>
<dbReference type="Proteomes" id="UP000579812">
    <property type="component" value="Unassembled WGS sequence"/>
</dbReference>
<comment type="caution">
    <text evidence="2">The sequence shown here is derived from an EMBL/GenBank/DDBJ whole genome shotgun (WGS) entry which is preliminary data.</text>
</comment>
<evidence type="ECO:0000256" key="1">
    <source>
        <dbReference type="SAM" id="MobiDB-lite"/>
    </source>
</evidence>
<keyword evidence="3" id="KW-1185">Reference proteome</keyword>
<sequence>MTNCGPPAPLAAGGQHRTPPSARLKIQLKDELAKRSPTPRCSTAKGCRDPDCCATRQSANHYAIKVRHCPTAAKRASACLSGAEGRTSVRGRAKRSTATSPRRAGGLANNESAGFEPALGDPNGFQVHRLNHRSLGCRRAAQDATGVRLKIQLKDELAKRSPASRCSTQKLP</sequence>
<dbReference type="EMBL" id="JAAMOB010000048">
    <property type="protein sequence ID" value="KAF4094616.1"/>
    <property type="molecule type" value="Genomic_DNA"/>
</dbReference>
<organism evidence="2 3">
    <name type="scientific">Onychostoma macrolepis</name>
    <dbReference type="NCBI Taxonomy" id="369639"/>
    <lineage>
        <taxon>Eukaryota</taxon>
        <taxon>Metazoa</taxon>
        <taxon>Chordata</taxon>
        <taxon>Craniata</taxon>
        <taxon>Vertebrata</taxon>
        <taxon>Euteleostomi</taxon>
        <taxon>Actinopterygii</taxon>
        <taxon>Neopterygii</taxon>
        <taxon>Teleostei</taxon>
        <taxon>Ostariophysi</taxon>
        <taxon>Cypriniformes</taxon>
        <taxon>Cyprinidae</taxon>
        <taxon>Acrossocheilinae</taxon>
        <taxon>Onychostoma</taxon>
    </lineage>
</organism>
<accession>A0A7J6BI64</accession>
<feature type="region of interest" description="Disordered" evidence="1">
    <location>
        <begin position="80"/>
        <end position="117"/>
    </location>
</feature>
<evidence type="ECO:0000313" key="3">
    <source>
        <dbReference type="Proteomes" id="UP000579812"/>
    </source>
</evidence>